<protein>
    <submittedName>
        <fullName evidence="4">Alpha/beta hydrolase fold-3</fullName>
    </submittedName>
</protein>
<dbReference type="InterPro" id="IPR029058">
    <property type="entry name" value="AB_hydrolase_fold"/>
</dbReference>
<comment type="caution">
    <text evidence="4">The sequence shown here is derived from an EMBL/GenBank/DDBJ whole genome shotgun (WGS) entry which is preliminary data.</text>
</comment>
<evidence type="ECO:0000256" key="2">
    <source>
        <dbReference type="SAM" id="MobiDB-lite"/>
    </source>
</evidence>
<dbReference type="Pfam" id="PF07859">
    <property type="entry name" value="Abhydrolase_3"/>
    <property type="match status" value="1"/>
</dbReference>
<dbReference type="PANTHER" id="PTHR48081">
    <property type="entry name" value="AB HYDROLASE SUPERFAMILY PROTEIN C4A8.06C"/>
    <property type="match status" value="1"/>
</dbReference>
<organism evidence="4 5">
    <name type="scientific">Akanthomyces lecanii RCEF 1005</name>
    <dbReference type="NCBI Taxonomy" id="1081108"/>
    <lineage>
        <taxon>Eukaryota</taxon>
        <taxon>Fungi</taxon>
        <taxon>Dikarya</taxon>
        <taxon>Ascomycota</taxon>
        <taxon>Pezizomycotina</taxon>
        <taxon>Sordariomycetes</taxon>
        <taxon>Hypocreomycetidae</taxon>
        <taxon>Hypocreales</taxon>
        <taxon>Cordycipitaceae</taxon>
        <taxon>Akanthomyces</taxon>
        <taxon>Cordyceps confragosa</taxon>
    </lineage>
</organism>
<evidence type="ECO:0000256" key="1">
    <source>
        <dbReference type="ARBA" id="ARBA00022801"/>
    </source>
</evidence>
<name>A0A168BCF1_CORDF</name>
<dbReference type="GO" id="GO:0016787">
    <property type="term" value="F:hydrolase activity"/>
    <property type="evidence" value="ECO:0007669"/>
    <property type="project" value="UniProtKB-KW"/>
</dbReference>
<dbReference type="EMBL" id="AZHF01000010">
    <property type="protein sequence ID" value="OAA69928.1"/>
    <property type="molecule type" value="Genomic_DNA"/>
</dbReference>
<dbReference type="InterPro" id="IPR050300">
    <property type="entry name" value="GDXG_lipolytic_enzyme"/>
</dbReference>
<reference evidence="4 5" key="1">
    <citation type="journal article" date="2016" name="Genome Biol. Evol.">
        <title>Divergent and convergent evolution of fungal pathogenicity.</title>
        <authorList>
            <person name="Shang Y."/>
            <person name="Xiao G."/>
            <person name="Zheng P."/>
            <person name="Cen K."/>
            <person name="Zhan S."/>
            <person name="Wang C."/>
        </authorList>
    </citation>
    <scope>NUCLEOTIDE SEQUENCE [LARGE SCALE GENOMIC DNA]</scope>
    <source>
        <strain evidence="4 5">RCEF 1005</strain>
    </source>
</reference>
<feature type="compositionally biased region" description="Low complexity" evidence="2">
    <location>
        <begin position="1"/>
        <end position="12"/>
    </location>
</feature>
<evidence type="ECO:0000259" key="3">
    <source>
        <dbReference type="Pfam" id="PF07859"/>
    </source>
</evidence>
<accession>A0A168BCF1</accession>
<evidence type="ECO:0000313" key="4">
    <source>
        <dbReference type="EMBL" id="OAA69928.1"/>
    </source>
</evidence>
<dbReference type="SUPFAM" id="SSF53474">
    <property type="entry name" value="alpha/beta-Hydrolases"/>
    <property type="match status" value="1"/>
</dbReference>
<feature type="domain" description="Alpha/beta hydrolase fold-3" evidence="3">
    <location>
        <begin position="129"/>
        <end position="358"/>
    </location>
</feature>
<dbReference type="Gene3D" id="3.40.50.1820">
    <property type="entry name" value="alpha/beta hydrolase"/>
    <property type="match status" value="1"/>
</dbReference>
<evidence type="ECO:0000313" key="5">
    <source>
        <dbReference type="Proteomes" id="UP000076881"/>
    </source>
</evidence>
<dbReference type="AlphaFoldDB" id="A0A168BCF1"/>
<dbReference type="InterPro" id="IPR013094">
    <property type="entry name" value="AB_hydrolase_3"/>
</dbReference>
<dbReference type="PANTHER" id="PTHR48081:SF8">
    <property type="entry name" value="ALPHA_BETA HYDROLASE FOLD-3 DOMAIN-CONTAINING PROTEIN-RELATED"/>
    <property type="match status" value="1"/>
</dbReference>
<dbReference type="STRING" id="1081108.A0A168BCF1"/>
<feature type="region of interest" description="Disordered" evidence="2">
    <location>
        <begin position="1"/>
        <end position="34"/>
    </location>
</feature>
<keyword evidence="1 4" id="KW-0378">Hydrolase</keyword>
<dbReference type="OrthoDB" id="4860908at2759"/>
<feature type="compositionally biased region" description="Polar residues" evidence="2">
    <location>
        <begin position="13"/>
        <end position="29"/>
    </location>
</feature>
<dbReference type="Proteomes" id="UP000076881">
    <property type="component" value="Unassembled WGS sequence"/>
</dbReference>
<keyword evidence="5" id="KW-1185">Reference proteome</keyword>
<sequence>MATSTTTNTTTTQYNGACSSTSRSKTVNSLPPRPPYDAELAVVRDTYPPFGPITNDFIVALHSDPDGYGPLPTASGLIAGRPITHCEYEVASLKPDDPPVTLSVFSPCTSTPTPDGSSSAGPLRRPCIYFMHGGAMIFLNRLFGLEQPLEWVMETGCVLVSVEYRLAPENPQPAALHDCWAGLLWLQDAAAAARLGIDTDRIIVAGHSGGSCLAAGLALLARDAALAAHPTGLASAGSSVPSRTAPIRAQLLGCPMIDDRNDTASARQYHDGGEPWDGKSNAAAWAAVLGNRGDDYGPGVSEYFAPARAASLAGLPEAWVDVGSADPFRDEAVTYASRLWEAGVQAELHVWPGGFHGFDVMAPDSVLGRRAREAKLAWIKRIFAAQHDQMNKSDV</sequence>
<proteinExistence type="predicted"/>
<gene>
    <name evidence="4" type="ORF">LEL_09744</name>
</gene>